<evidence type="ECO:0000259" key="4">
    <source>
        <dbReference type="PROSITE" id="PS51782"/>
    </source>
</evidence>
<feature type="region of interest" description="Disordered" evidence="2">
    <location>
        <begin position="514"/>
        <end position="544"/>
    </location>
</feature>
<feature type="signal peptide" evidence="3">
    <location>
        <begin position="1"/>
        <end position="21"/>
    </location>
</feature>
<dbReference type="Proteomes" id="UP001268089">
    <property type="component" value="Unassembled WGS sequence"/>
</dbReference>
<dbReference type="EMBL" id="JAVDXO010000003">
    <property type="protein sequence ID" value="MDR7306686.1"/>
    <property type="molecule type" value="Genomic_DNA"/>
</dbReference>
<feature type="compositionally biased region" description="Low complexity" evidence="2">
    <location>
        <begin position="535"/>
        <end position="544"/>
    </location>
</feature>
<feature type="compositionally biased region" description="Polar residues" evidence="2">
    <location>
        <begin position="73"/>
        <end position="83"/>
    </location>
</feature>
<accession>A0ABU1ZP11</accession>
<evidence type="ECO:0000256" key="2">
    <source>
        <dbReference type="SAM" id="MobiDB-lite"/>
    </source>
</evidence>
<evidence type="ECO:0000256" key="1">
    <source>
        <dbReference type="ARBA" id="ARBA00007734"/>
    </source>
</evidence>
<keyword evidence="3" id="KW-0732">Signal</keyword>
<protein>
    <submittedName>
        <fullName evidence="5">Membrane-bound lytic murein transglycosylase D</fullName>
    </submittedName>
</protein>
<dbReference type="InterPro" id="IPR023346">
    <property type="entry name" value="Lysozyme-like_dom_sf"/>
</dbReference>
<dbReference type="InterPro" id="IPR018392">
    <property type="entry name" value="LysM"/>
</dbReference>
<comment type="similarity">
    <text evidence="1">Belongs to the transglycosylase Slt family.</text>
</comment>
<proteinExistence type="inferred from homology"/>
<reference evidence="5 6" key="1">
    <citation type="submission" date="2023-07" db="EMBL/GenBank/DDBJ databases">
        <title>Sorghum-associated microbial communities from plants grown in Nebraska, USA.</title>
        <authorList>
            <person name="Schachtman D."/>
        </authorList>
    </citation>
    <scope>NUCLEOTIDE SEQUENCE [LARGE SCALE GENOMIC DNA]</scope>
    <source>
        <strain evidence="5 6">BE308</strain>
    </source>
</reference>
<dbReference type="Gene3D" id="1.10.530.10">
    <property type="match status" value="1"/>
</dbReference>
<evidence type="ECO:0000256" key="3">
    <source>
        <dbReference type="SAM" id="SignalP"/>
    </source>
</evidence>
<evidence type="ECO:0000313" key="6">
    <source>
        <dbReference type="Proteomes" id="UP001268089"/>
    </source>
</evidence>
<dbReference type="InterPro" id="IPR008258">
    <property type="entry name" value="Transglycosylase_SLT_dom_1"/>
</dbReference>
<gene>
    <name evidence="5" type="ORF">J2X15_001969</name>
</gene>
<dbReference type="Gene3D" id="3.10.350.10">
    <property type="entry name" value="LysM domain"/>
    <property type="match status" value="1"/>
</dbReference>
<dbReference type="PANTHER" id="PTHR37423:SF2">
    <property type="entry name" value="MEMBRANE-BOUND LYTIC MUREIN TRANSGLYCOSYLASE C"/>
    <property type="match status" value="1"/>
</dbReference>
<dbReference type="SMART" id="SM00257">
    <property type="entry name" value="LysM"/>
    <property type="match status" value="1"/>
</dbReference>
<feature type="compositionally biased region" description="Low complexity" evidence="2">
    <location>
        <begin position="25"/>
        <end position="43"/>
    </location>
</feature>
<organism evidence="5 6">
    <name type="scientific">Rhodoferax saidenbachensis</name>
    <dbReference type="NCBI Taxonomy" id="1484693"/>
    <lineage>
        <taxon>Bacteria</taxon>
        <taxon>Pseudomonadati</taxon>
        <taxon>Pseudomonadota</taxon>
        <taxon>Betaproteobacteria</taxon>
        <taxon>Burkholderiales</taxon>
        <taxon>Comamonadaceae</taxon>
        <taxon>Rhodoferax</taxon>
    </lineage>
</organism>
<dbReference type="PROSITE" id="PS51257">
    <property type="entry name" value="PROKAR_LIPOPROTEIN"/>
    <property type="match status" value="1"/>
</dbReference>
<dbReference type="SUPFAM" id="SSF53955">
    <property type="entry name" value="Lysozyme-like"/>
    <property type="match status" value="1"/>
</dbReference>
<dbReference type="PANTHER" id="PTHR37423">
    <property type="entry name" value="SOLUBLE LYTIC MUREIN TRANSGLYCOSYLASE-RELATED"/>
    <property type="match status" value="1"/>
</dbReference>
<feature type="compositionally biased region" description="Low complexity" evidence="2">
    <location>
        <begin position="514"/>
        <end position="527"/>
    </location>
</feature>
<comment type="caution">
    <text evidence="5">The sequence shown here is derived from an EMBL/GenBank/DDBJ whole genome shotgun (WGS) entry which is preliminary data.</text>
</comment>
<dbReference type="SUPFAM" id="SSF54106">
    <property type="entry name" value="LysM domain"/>
    <property type="match status" value="1"/>
</dbReference>
<name>A0ABU1ZP11_9BURK</name>
<keyword evidence="6" id="KW-1185">Reference proteome</keyword>
<feature type="domain" description="LysM" evidence="4">
    <location>
        <begin position="445"/>
        <end position="489"/>
    </location>
</feature>
<dbReference type="RefSeq" id="WP_310342085.1">
    <property type="nucleotide sequence ID" value="NZ_JAVDXO010000003.1"/>
</dbReference>
<dbReference type="PROSITE" id="PS51782">
    <property type="entry name" value="LYSM"/>
    <property type="match status" value="1"/>
</dbReference>
<dbReference type="InterPro" id="IPR036779">
    <property type="entry name" value="LysM_dom_sf"/>
</dbReference>
<dbReference type="CDD" id="cd00118">
    <property type="entry name" value="LysM"/>
    <property type="match status" value="1"/>
</dbReference>
<feature type="region of interest" description="Disordered" evidence="2">
    <location>
        <begin position="22"/>
        <end position="83"/>
    </location>
</feature>
<dbReference type="Pfam" id="PF01476">
    <property type="entry name" value="LysM"/>
    <property type="match status" value="2"/>
</dbReference>
<dbReference type="PROSITE" id="PS00922">
    <property type="entry name" value="TRANSGLYCOSYLASE"/>
    <property type="match status" value="1"/>
</dbReference>
<feature type="chain" id="PRO_5045371249" evidence="3">
    <location>
        <begin position="22"/>
        <end position="544"/>
    </location>
</feature>
<dbReference type="InterPro" id="IPR000189">
    <property type="entry name" value="Transglyc_AS"/>
</dbReference>
<dbReference type="CDD" id="cd16894">
    <property type="entry name" value="MltD-like"/>
    <property type="match status" value="1"/>
</dbReference>
<dbReference type="Pfam" id="PF01464">
    <property type="entry name" value="SLT"/>
    <property type="match status" value="1"/>
</dbReference>
<sequence length="544" mass="58753">MSLFKIAGLAAVLLLGACATTGPDTTATPSPQTTTSTPAPRSSDGLTLQSSRELKRPAPAPAAAARATERSADNNSPLSPIDTQSLSSRTVVALAPPADLWERIRRGYAMPDLQNDLVHDREQWYATRPDYIFRMTERSKKYLFHIVEELEVRGMPTELALLPFIESAFNPQAVSGAKAAGMWQFMPATGKYFELKQNTFRDDRRDVLASTRAALDYLQKLYGMFGDWHLALAAYNWGEGSVQRAVGKNKRAGLATSYVDLNMPMETRFYVPKLQAVKNIVSNPAQFGSKLPLIENHPYFQTVTIRRDIDVALAAKLAEVPVDDFKALNPSINRPVILAAGTPQILLPWDNAEVFQSNLEAFGGGRLASWTAWVAPTTQRPADVAKRVGMSESELRSMNNIPPRVLIRAGSTLLVPRSANMQDVTVKVADNGQLSLAPEVVLKRSTVRASKGETVASIARKYKVSAATVAEWNKVSASASFKAGQHVVVYLPAGKGHARTVSAKAGGKHAGTKVAAKSGHAAAAKGKVTAKKSGKSSGTKLARH</sequence>
<evidence type="ECO:0000313" key="5">
    <source>
        <dbReference type="EMBL" id="MDR7306686.1"/>
    </source>
</evidence>